<comment type="caution">
    <text evidence="1">The sequence shown here is derived from an EMBL/GenBank/DDBJ whole genome shotgun (WGS) entry which is preliminary data.</text>
</comment>
<name>A0A7C2P126_9PLAN</name>
<organism evidence="1">
    <name type="scientific">Schlesneria paludicola</name>
    <dbReference type="NCBI Taxonomy" id="360056"/>
    <lineage>
        <taxon>Bacteria</taxon>
        <taxon>Pseudomonadati</taxon>
        <taxon>Planctomycetota</taxon>
        <taxon>Planctomycetia</taxon>
        <taxon>Planctomycetales</taxon>
        <taxon>Planctomycetaceae</taxon>
        <taxon>Schlesneria</taxon>
    </lineage>
</organism>
<dbReference type="InterPro" id="IPR036291">
    <property type="entry name" value="NAD(P)-bd_dom_sf"/>
</dbReference>
<reference evidence="1" key="1">
    <citation type="journal article" date="2020" name="mSystems">
        <title>Genome- and Community-Level Interaction Insights into Carbon Utilization and Element Cycling Functions of Hydrothermarchaeota in Hydrothermal Sediment.</title>
        <authorList>
            <person name="Zhou Z."/>
            <person name="Liu Y."/>
            <person name="Xu W."/>
            <person name="Pan J."/>
            <person name="Luo Z.H."/>
            <person name="Li M."/>
        </authorList>
    </citation>
    <scope>NUCLEOTIDE SEQUENCE [LARGE SCALE GENOMIC DNA]</scope>
    <source>
        <strain evidence="1">SpSt-339</strain>
    </source>
</reference>
<dbReference type="Pfam" id="PF13561">
    <property type="entry name" value="adh_short_C2"/>
    <property type="match status" value="1"/>
</dbReference>
<proteinExistence type="predicted"/>
<protein>
    <submittedName>
        <fullName evidence="1">SDR family oxidoreductase</fullName>
    </submittedName>
</protein>
<accession>A0A7C2P126</accession>
<dbReference type="SUPFAM" id="SSF51735">
    <property type="entry name" value="NAD(P)-binding Rossmann-fold domains"/>
    <property type="match status" value="1"/>
</dbReference>
<evidence type="ECO:0000313" key="1">
    <source>
        <dbReference type="EMBL" id="HEN15552.1"/>
    </source>
</evidence>
<dbReference type="EMBL" id="DSOK01000251">
    <property type="protein sequence ID" value="HEN15552.1"/>
    <property type="molecule type" value="Genomic_DNA"/>
</dbReference>
<dbReference type="Gene3D" id="3.40.50.720">
    <property type="entry name" value="NAD(P)-binding Rossmann-like Domain"/>
    <property type="match status" value="1"/>
</dbReference>
<sequence length="47" mass="4800">MAGILAEIPLGRLGRVEEIAPTAVLLASDEGAYYTGSVLNVSGGHVM</sequence>
<feature type="non-terminal residue" evidence="1">
    <location>
        <position position="1"/>
    </location>
</feature>
<gene>
    <name evidence="1" type="ORF">ENQ76_08805</name>
</gene>
<dbReference type="InterPro" id="IPR002347">
    <property type="entry name" value="SDR_fam"/>
</dbReference>
<dbReference type="AlphaFoldDB" id="A0A7C2P126"/>